<protein>
    <submittedName>
        <fullName evidence="1">Uncharacterized protein</fullName>
    </submittedName>
</protein>
<sequence>MNELNTNELRSGCYRVAKQFEERAAKADSTPDDQEAAELAARVIKRAERLAGTIPEDWADADLSAFHQTVTSLANAFQQDVLSAAPTAAEALQTDALAELAKEERRFMQSLNLRAWDVWNEANELLADLLTLYPLRSN</sequence>
<evidence type="ECO:0000313" key="2">
    <source>
        <dbReference type="Proteomes" id="UP000069205"/>
    </source>
</evidence>
<dbReference type="KEGG" id="nmv:NITMOv2_3799"/>
<organism evidence="1 2">
    <name type="scientific">Nitrospira moscoviensis</name>
    <dbReference type="NCBI Taxonomy" id="42253"/>
    <lineage>
        <taxon>Bacteria</taxon>
        <taxon>Pseudomonadati</taxon>
        <taxon>Nitrospirota</taxon>
        <taxon>Nitrospiria</taxon>
        <taxon>Nitrospirales</taxon>
        <taxon>Nitrospiraceae</taxon>
        <taxon>Nitrospira</taxon>
    </lineage>
</organism>
<dbReference type="Proteomes" id="UP000069205">
    <property type="component" value="Chromosome"/>
</dbReference>
<gene>
    <name evidence="1" type="ORF">NITMOv2_3799</name>
</gene>
<dbReference type="RefSeq" id="WP_053381077.1">
    <property type="nucleotide sequence ID" value="NZ_CP011801.1"/>
</dbReference>
<evidence type="ECO:0000313" key="1">
    <source>
        <dbReference type="EMBL" id="ALA60189.1"/>
    </source>
</evidence>
<proteinExistence type="predicted"/>
<dbReference type="AlphaFoldDB" id="A0A0K2GH58"/>
<keyword evidence="2" id="KW-1185">Reference proteome</keyword>
<accession>A0A0K2GH58</accession>
<dbReference type="EMBL" id="CP011801">
    <property type="protein sequence ID" value="ALA60189.1"/>
    <property type="molecule type" value="Genomic_DNA"/>
</dbReference>
<dbReference type="PATRIC" id="fig|42253.5.peg.3747"/>
<name>A0A0K2GH58_NITMO</name>
<reference evidence="1 2" key="1">
    <citation type="journal article" date="2015" name="Proc. Natl. Acad. Sci. U.S.A.">
        <title>Expanded metabolic versatility of ubiquitous nitrite-oxidizing bacteria from the genus Nitrospira.</title>
        <authorList>
            <person name="Koch H."/>
            <person name="Lucker S."/>
            <person name="Albertsen M."/>
            <person name="Kitzinger K."/>
            <person name="Herbold C."/>
            <person name="Spieck E."/>
            <person name="Nielsen P.H."/>
            <person name="Wagner M."/>
            <person name="Daims H."/>
        </authorList>
    </citation>
    <scope>NUCLEOTIDE SEQUENCE [LARGE SCALE GENOMIC DNA]</scope>
    <source>
        <strain evidence="1 2">NSP M-1</strain>
    </source>
</reference>